<dbReference type="GeneID" id="31365639"/>
<dbReference type="Proteomes" id="UP000001396">
    <property type="component" value="Unassembled WGS sequence"/>
</dbReference>
<organism evidence="3 4">
    <name type="scientific">Heterostelium pallidum (strain ATCC 26659 / Pp 5 / PN500)</name>
    <name type="common">Cellular slime mold</name>
    <name type="synonym">Polysphondylium pallidum</name>
    <dbReference type="NCBI Taxonomy" id="670386"/>
    <lineage>
        <taxon>Eukaryota</taxon>
        <taxon>Amoebozoa</taxon>
        <taxon>Evosea</taxon>
        <taxon>Eumycetozoa</taxon>
        <taxon>Dictyostelia</taxon>
        <taxon>Acytosteliales</taxon>
        <taxon>Acytosteliaceae</taxon>
        <taxon>Heterostelium</taxon>
    </lineage>
</organism>
<accession>D3BQI3</accession>
<feature type="signal peptide" evidence="2">
    <location>
        <begin position="1"/>
        <end position="28"/>
    </location>
</feature>
<feature type="region of interest" description="Disordered" evidence="1">
    <location>
        <begin position="506"/>
        <end position="529"/>
    </location>
</feature>
<reference evidence="3 4" key="1">
    <citation type="journal article" date="2011" name="Genome Res.">
        <title>Phylogeny-wide analysis of social amoeba genomes highlights ancient origins for complex intercellular communication.</title>
        <authorList>
            <person name="Heidel A.J."/>
            <person name="Lawal H.M."/>
            <person name="Felder M."/>
            <person name="Schilde C."/>
            <person name="Helps N.R."/>
            <person name="Tunggal B."/>
            <person name="Rivero F."/>
            <person name="John U."/>
            <person name="Schleicher M."/>
            <person name="Eichinger L."/>
            <person name="Platzer M."/>
            <person name="Noegel A.A."/>
            <person name="Schaap P."/>
            <person name="Gloeckner G."/>
        </authorList>
    </citation>
    <scope>NUCLEOTIDE SEQUENCE [LARGE SCALE GENOMIC DNA]</scope>
    <source>
        <strain evidence="4">ATCC 26659 / Pp 5 / PN500</strain>
    </source>
</reference>
<comment type="caution">
    <text evidence="3">The sequence shown here is derived from an EMBL/GenBank/DDBJ whole genome shotgun (WGS) entry which is preliminary data.</text>
</comment>
<keyword evidence="4" id="KW-1185">Reference proteome</keyword>
<keyword evidence="2" id="KW-0732">Signal</keyword>
<evidence type="ECO:0000256" key="1">
    <source>
        <dbReference type="SAM" id="MobiDB-lite"/>
    </source>
</evidence>
<protein>
    <submittedName>
        <fullName evidence="3">Putative transmembrane protein</fullName>
    </submittedName>
</protein>
<dbReference type="EMBL" id="ADBJ01000047">
    <property type="protein sequence ID" value="EFA76403.1"/>
    <property type="molecule type" value="Genomic_DNA"/>
</dbReference>
<dbReference type="InParanoid" id="D3BQI3"/>
<keyword evidence="3" id="KW-0812">Transmembrane</keyword>
<evidence type="ECO:0000313" key="3">
    <source>
        <dbReference type="EMBL" id="EFA76403.1"/>
    </source>
</evidence>
<keyword evidence="3" id="KW-0472">Membrane</keyword>
<dbReference type="RefSeq" id="XP_020428535.1">
    <property type="nucleotide sequence ID" value="XM_020580950.1"/>
</dbReference>
<evidence type="ECO:0000256" key="2">
    <source>
        <dbReference type="SAM" id="SignalP"/>
    </source>
</evidence>
<sequence>MGPTLPTTHPSFLVLSLVCGTTVFVSGAARNFRPNLYGSYNLYSNWQEGWVPTESDTALIAGPHSNVESDSWVNSIQTLDIGSPSAISNNVSLRISTNAQITASVGIFINNNASFTVNGSTIYGPITVQPYGRLITQSWGTWYVYNNFQTIRVNERASSNIGEFSKIQKFINRGDSVFSGVRLYIDTLQNYQSNIAGYLSWILFDTATPSFVNFNSEGGSIDFLSSTSAMNYTMFSLTEVGSFNSSFNFASGSVSLVTGSTLDLDYSNVSLINSAINNVNSTYYLLGSNLVSNGGSFYLSNSKIVGFSGSKLTFTNTDLQITNSNVSLVQSKLSNNNNLVVNQVNLTLDNSSIQMPGFTLTTNSGSNIGVFGASVINGSLNTANTISFRVSSPTSYSHLNITQLATLSGSIDIDVQPNVYNGAIPLISFGQTPAISSSLRVNIRSSNSTDFNTALQTCASYMFTANQLLVNFTNCAPSSTTTSSATTTTSTGPITITTTTTSCGCPTTSGSSISGSGSTSSSPCTTTTTGPSTHLVYNLIILNKRSLTTVFIFYNTQEWDLIGGSISLPAPFNLDLSRLVNNPPTPAGVSHPLSTAPETNPTSDSQLLKFVQIPNSNMST</sequence>
<name>D3BQI3_HETP5</name>
<feature type="chain" id="PRO_5003041934" evidence="2">
    <location>
        <begin position="29"/>
        <end position="620"/>
    </location>
</feature>
<gene>
    <name evidence="3" type="ORF">PPL_10168</name>
</gene>
<dbReference type="AlphaFoldDB" id="D3BQI3"/>
<proteinExistence type="predicted"/>
<evidence type="ECO:0000313" key="4">
    <source>
        <dbReference type="Proteomes" id="UP000001396"/>
    </source>
</evidence>